<keyword evidence="4" id="KW-0368">Histidine biosynthesis</keyword>
<dbReference type="PROSITE" id="PS00954">
    <property type="entry name" value="IGP_DEHYDRATASE_1"/>
    <property type="match status" value="1"/>
</dbReference>
<dbReference type="GO" id="GO:0000105">
    <property type="term" value="P:L-histidine biosynthetic process"/>
    <property type="evidence" value="ECO:0007669"/>
    <property type="project" value="UniProtKB-UniPathway"/>
</dbReference>
<proteinExistence type="inferred from homology"/>
<protein>
    <recommendedName>
        <fullName evidence="2">Imidazoleglycerol-phosphate dehydratase</fullName>
    </recommendedName>
</protein>
<dbReference type="FunFam" id="3.30.230.40:FF:000001">
    <property type="entry name" value="Imidazoleglycerol-phosphate dehydratase HisB"/>
    <property type="match status" value="1"/>
</dbReference>
<dbReference type="PANTHER" id="PTHR23133:SF2">
    <property type="entry name" value="IMIDAZOLEGLYCEROL-PHOSPHATE DEHYDRATASE"/>
    <property type="match status" value="1"/>
</dbReference>
<dbReference type="UniPathway" id="UPA00031">
    <property type="reaction ID" value="UER00011"/>
</dbReference>
<dbReference type="InterPro" id="IPR000807">
    <property type="entry name" value="ImidazoleglycerolP_deHydtase"/>
</dbReference>
<dbReference type="NCBIfam" id="NF002111">
    <property type="entry name" value="PRK00951.2-1"/>
    <property type="match status" value="1"/>
</dbReference>
<dbReference type="CDD" id="cd07914">
    <property type="entry name" value="IGPD"/>
    <property type="match status" value="1"/>
</dbReference>
<dbReference type="Gene3D" id="3.30.230.40">
    <property type="entry name" value="Imidazole glycerol phosphate dehydratase, domain 1"/>
    <property type="match status" value="2"/>
</dbReference>
<dbReference type="SUPFAM" id="SSF54211">
    <property type="entry name" value="Ribosomal protein S5 domain 2-like"/>
    <property type="match status" value="2"/>
</dbReference>
<dbReference type="GO" id="GO:0004424">
    <property type="term" value="F:imidazoleglycerol-phosphate dehydratase activity"/>
    <property type="evidence" value="ECO:0007669"/>
    <property type="project" value="InterPro"/>
</dbReference>
<dbReference type="Pfam" id="PF00475">
    <property type="entry name" value="IGPD"/>
    <property type="match status" value="1"/>
</dbReference>
<dbReference type="InterPro" id="IPR020565">
    <property type="entry name" value="ImidazoleglycerP_deHydtase_CS"/>
</dbReference>
<dbReference type="EMBL" id="FPHC01000069">
    <property type="protein sequence ID" value="SFV63950.1"/>
    <property type="molecule type" value="Genomic_DNA"/>
</dbReference>
<dbReference type="NCBIfam" id="NF002114">
    <property type="entry name" value="PRK00951.2-4"/>
    <property type="match status" value="1"/>
</dbReference>
<gene>
    <name evidence="6" type="ORF">MNB_SV-6-242</name>
</gene>
<sequence>MIEVTRETKETQISVKLKLYGSGNSEISTGVGFFDHMLESFTKHSHMDMEIKCHGDTYIDDHHTVEDVGIVIGQALREAIYPIENIERFGNGTVVMDEASVSCDIDLSNRAFLVFEMPIDGKVGGFDVELVEEFFRALAFNLPMTMHLIYQRGKNRHHIIEAAFKALALSLRRAVTINNNAGIPSTKGVL</sequence>
<dbReference type="InterPro" id="IPR020568">
    <property type="entry name" value="Ribosomal_Su5_D2-typ_SF"/>
</dbReference>
<keyword evidence="3" id="KW-0028">Amino-acid biosynthesis</keyword>
<dbReference type="AlphaFoldDB" id="A0A1W1CDK9"/>
<evidence type="ECO:0000313" key="6">
    <source>
        <dbReference type="EMBL" id="SFV63950.1"/>
    </source>
</evidence>
<dbReference type="InterPro" id="IPR038494">
    <property type="entry name" value="IGPD_sf"/>
</dbReference>
<comment type="pathway">
    <text evidence="1">Amino-acid biosynthesis; L-histidine biosynthesis; L-histidine from 5-phospho-alpha-D-ribose 1-diphosphate: step 6/9.</text>
</comment>
<evidence type="ECO:0000256" key="2">
    <source>
        <dbReference type="ARBA" id="ARBA00016664"/>
    </source>
</evidence>
<dbReference type="PANTHER" id="PTHR23133">
    <property type="entry name" value="IMIDAZOLEGLYCEROL-PHOSPHATE DEHYDRATASE HIS7"/>
    <property type="match status" value="1"/>
</dbReference>
<dbReference type="FunFam" id="3.30.230.40:FF:000003">
    <property type="entry name" value="Imidazoleglycerol-phosphate dehydratase HisB"/>
    <property type="match status" value="1"/>
</dbReference>
<name>A0A1W1CDK9_9ZZZZ</name>
<evidence type="ECO:0000256" key="1">
    <source>
        <dbReference type="ARBA" id="ARBA00005047"/>
    </source>
</evidence>
<dbReference type="HAMAP" id="MF_00076">
    <property type="entry name" value="HisB"/>
    <property type="match status" value="1"/>
</dbReference>
<reference evidence="6" key="1">
    <citation type="submission" date="2016-10" db="EMBL/GenBank/DDBJ databases">
        <authorList>
            <person name="de Groot N.N."/>
        </authorList>
    </citation>
    <scope>NUCLEOTIDE SEQUENCE</scope>
</reference>
<evidence type="ECO:0000256" key="3">
    <source>
        <dbReference type="ARBA" id="ARBA00022605"/>
    </source>
</evidence>
<evidence type="ECO:0000256" key="5">
    <source>
        <dbReference type="ARBA" id="ARBA00023239"/>
    </source>
</evidence>
<dbReference type="PROSITE" id="PS00955">
    <property type="entry name" value="IGP_DEHYDRATASE_2"/>
    <property type="match status" value="1"/>
</dbReference>
<evidence type="ECO:0000256" key="4">
    <source>
        <dbReference type="ARBA" id="ARBA00023102"/>
    </source>
</evidence>
<accession>A0A1W1CDK9</accession>
<organism evidence="6">
    <name type="scientific">hydrothermal vent metagenome</name>
    <dbReference type="NCBI Taxonomy" id="652676"/>
    <lineage>
        <taxon>unclassified sequences</taxon>
        <taxon>metagenomes</taxon>
        <taxon>ecological metagenomes</taxon>
    </lineage>
</organism>
<keyword evidence="5 6" id="KW-0456">Lyase</keyword>